<feature type="transmembrane region" description="Helical" evidence="1">
    <location>
        <begin position="9"/>
        <end position="27"/>
    </location>
</feature>
<keyword evidence="1" id="KW-0812">Transmembrane</keyword>
<gene>
    <name evidence="2" type="ORF">CUN49_13815</name>
</gene>
<proteinExistence type="predicted"/>
<organism evidence="2 3">
    <name type="scientific">Candidatus Thermofonsia Clade 1 bacterium</name>
    <dbReference type="NCBI Taxonomy" id="2364210"/>
    <lineage>
        <taxon>Bacteria</taxon>
        <taxon>Bacillati</taxon>
        <taxon>Chloroflexota</taxon>
        <taxon>Candidatus Thermofontia</taxon>
        <taxon>Candidatus Thermofonsia Clade 1</taxon>
    </lineage>
</organism>
<feature type="transmembrane region" description="Helical" evidence="1">
    <location>
        <begin position="107"/>
        <end position="127"/>
    </location>
</feature>
<name>A0A2M8PB71_9CHLR</name>
<dbReference type="Proteomes" id="UP000229681">
    <property type="component" value="Unassembled WGS sequence"/>
</dbReference>
<protein>
    <submittedName>
        <fullName evidence="2">Uncharacterized protein</fullName>
    </submittedName>
</protein>
<keyword evidence="1" id="KW-0472">Membrane</keyword>
<comment type="caution">
    <text evidence="2">The sequence shown here is derived from an EMBL/GenBank/DDBJ whole genome shotgun (WGS) entry which is preliminary data.</text>
</comment>
<sequence>MSVPRRPRWLALLTLMTGISVFVWLSLEENGLWSVLSMGAACALLGALHVHYAHNLWSRLGHSLRFALIGGALGSGTILAATCLMFLKTAAHAHLVPDYSLEQMLSLLARLPTWTAAGILLGAALNLSRSR</sequence>
<feature type="transmembrane region" description="Helical" evidence="1">
    <location>
        <begin position="33"/>
        <end position="54"/>
    </location>
</feature>
<evidence type="ECO:0000313" key="2">
    <source>
        <dbReference type="EMBL" id="PJF34799.1"/>
    </source>
</evidence>
<reference evidence="2 3" key="1">
    <citation type="submission" date="2017-11" db="EMBL/GenBank/DDBJ databases">
        <title>Evolution of Phototrophy in the Chloroflexi Phylum Driven by Horizontal Gene Transfer.</title>
        <authorList>
            <person name="Ward L.M."/>
            <person name="Hemp J."/>
            <person name="Shih P.M."/>
            <person name="Mcglynn S.E."/>
            <person name="Fischer W."/>
        </authorList>
    </citation>
    <scope>NUCLEOTIDE SEQUENCE [LARGE SCALE GENOMIC DNA]</scope>
    <source>
        <strain evidence="2">JP3_13</strain>
    </source>
</reference>
<feature type="transmembrane region" description="Helical" evidence="1">
    <location>
        <begin position="66"/>
        <end position="87"/>
    </location>
</feature>
<evidence type="ECO:0000256" key="1">
    <source>
        <dbReference type="SAM" id="Phobius"/>
    </source>
</evidence>
<evidence type="ECO:0000313" key="3">
    <source>
        <dbReference type="Proteomes" id="UP000229681"/>
    </source>
</evidence>
<dbReference type="AlphaFoldDB" id="A0A2M8PB71"/>
<keyword evidence="1" id="KW-1133">Transmembrane helix</keyword>
<accession>A0A2M8PB71</accession>
<dbReference type="EMBL" id="PGTM01000268">
    <property type="protein sequence ID" value="PJF34799.1"/>
    <property type="molecule type" value="Genomic_DNA"/>
</dbReference>